<comment type="caution">
    <text evidence="1">The sequence shown here is derived from an EMBL/GenBank/DDBJ whole genome shotgun (WGS) entry which is preliminary data.</text>
</comment>
<dbReference type="AlphaFoldDB" id="A0AAE4NV33"/>
<accession>A0AAE4NV33</accession>
<gene>
    <name evidence="1" type="ORF">RBI02_03785</name>
</gene>
<evidence type="ECO:0000313" key="1">
    <source>
        <dbReference type="EMBL" id="MDV3103669.1"/>
    </source>
</evidence>
<organism evidence="1 2">
    <name type="scientific">Thermococcus waiotapuensis</name>
    <dbReference type="NCBI Taxonomy" id="90909"/>
    <lineage>
        <taxon>Archaea</taxon>
        <taxon>Methanobacteriati</taxon>
        <taxon>Methanobacteriota</taxon>
        <taxon>Thermococci</taxon>
        <taxon>Thermococcales</taxon>
        <taxon>Thermococcaceae</taxon>
        <taxon>Thermococcus</taxon>
    </lineage>
</organism>
<reference evidence="1 2" key="1">
    <citation type="submission" date="2023-08" db="EMBL/GenBank/DDBJ databases">
        <title>Draft genome sequence of Thermococcus waiotapuensis WT1T, a thermophilic sulphur-dependent archaeon from order Thermococcales.</title>
        <authorList>
            <person name="Manners S.H."/>
            <person name="Carere C.R."/>
            <person name="Dhami M.K."/>
            <person name="Dobson R.C.J."/>
            <person name="Stott M.B."/>
        </authorList>
    </citation>
    <scope>NUCLEOTIDE SEQUENCE [LARGE SCALE GENOMIC DNA]</scope>
    <source>
        <strain evidence="1 2">WT1</strain>
    </source>
</reference>
<protein>
    <submittedName>
        <fullName evidence="1">Uncharacterized protein</fullName>
    </submittedName>
</protein>
<keyword evidence="2" id="KW-1185">Reference proteome</keyword>
<evidence type="ECO:0000313" key="2">
    <source>
        <dbReference type="Proteomes" id="UP001245683"/>
    </source>
</evidence>
<dbReference type="Proteomes" id="UP001245683">
    <property type="component" value="Unassembled WGS sequence"/>
</dbReference>
<name>A0AAE4NV33_9EURY</name>
<dbReference type="RefSeq" id="WP_315340626.1">
    <property type="nucleotide sequence ID" value="NZ_JAVDZE010000001.1"/>
</dbReference>
<dbReference type="EMBL" id="JAVDZE010000001">
    <property type="protein sequence ID" value="MDV3103669.1"/>
    <property type="molecule type" value="Genomic_DNA"/>
</dbReference>
<proteinExistence type="predicted"/>
<sequence>MRWRTLLLIALILFLISLAFYTLVTTDLEATYSSSGILNGVSVLSGEGEARVDFGDMLSFNVRRNGNLVTASVLPSELSPGFIKLTLQPPHGGSIYWRVEPPCEVPVKVYSKDGSYVLEADGLGDCGSGEVSMGFLATDFPLRLSLETTGRKGLRVYRARWTFLVGE</sequence>